<dbReference type="AlphaFoldDB" id="A0A1F6E5Y1"/>
<dbReference type="GO" id="GO:0006096">
    <property type="term" value="P:glycolytic process"/>
    <property type="evidence" value="ECO:0007669"/>
    <property type="project" value="UniProtKB-UniPathway"/>
</dbReference>
<feature type="domain" description="Glucose-6-phosphate isomerase prokaryote" evidence="7">
    <location>
        <begin position="37"/>
        <end position="165"/>
    </location>
</feature>
<evidence type="ECO:0000313" key="8">
    <source>
        <dbReference type="EMBL" id="OGG69099.1"/>
    </source>
</evidence>
<evidence type="ECO:0000256" key="5">
    <source>
        <dbReference type="ARBA" id="ARBA00023152"/>
    </source>
</evidence>
<dbReference type="SUPFAM" id="SSF51182">
    <property type="entry name" value="RmlC-like cupins"/>
    <property type="match status" value="1"/>
</dbReference>
<evidence type="ECO:0000313" key="9">
    <source>
        <dbReference type="Proteomes" id="UP000176914"/>
    </source>
</evidence>
<evidence type="ECO:0000256" key="3">
    <source>
        <dbReference type="ARBA" id="ARBA00011952"/>
    </source>
</evidence>
<dbReference type="GO" id="GO:0004347">
    <property type="term" value="F:glucose-6-phosphate isomerase activity"/>
    <property type="evidence" value="ECO:0007669"/>
    <property type="project" value="UniProtKB-EC"/>
</dbReference>
<dbReference type="InterPro" id="IPR011051">
    <property type="entry name" value="RmlC_Cupin_sf"/>
</dbReference>
<accession>A0A1F6E5Y1</accession>
<proteinExistence type="inferred from homology"/>
<dbReference type="Proteomes" id="UP000176914">
    <property type="component" value="Unassembled WGS sequence"/>
</dbReference>
<evidence type="ECO:0000256" key="6">
    <source>
        <dbReference type="ARBA" id="ARBA00029321"/>
    </source>
</evidence>
<dbReference type="GO" id="GO:0005737">
    <property type="term" value="C:cytoplasm"/>
    <property type="evidence" value="ECO:0007669"/>
    <property type="project" value="InterPro"/>
</dbReference>
<dbReference type="InterPro" id="IPR010551">
    <property type="entry name" value="G6P_isomerase_prok"/>
</dbReference>
<evidence type="ECO:0000256" key="1">
    <source>
        <dbReference type="ARBA" id="ARBA00004926"/>
    </source>
</evidence>
<name>A0A1F6E5Y1_9BACT</name>
<organism evidence="8 9">
    <name type="scientific">Candidatus Kaiserbacteria bacterium RIFCSPHIGHO2_02_FULL_55_25</name>
    <dbReference type="NCBI Taxonomy" id="1798498"/>
    <lineage>
        <taxon>Bacteria</taxon>
        <taxon>Candidatus Kaiseribacteriota</taxon>
    </lineage>
</organism>
<dbReference type="Pfam" id="PF06560">
    <property type="entry name" value="GPI"/>
    <property type="match status" value="1"/>
</dbReference>
<dbReference type="InterPro" id="IPR014710">
    <property type="entry name" value="RmlC-like_jellyroll"/>
</dbReference>
<evidence type="ECO:0000256" key="4">
    <source>
        <dbReference type="ARBA" id="ARBA00022432"/>
    </source>
</evidence>
<reference evidence="8 9" key="1">
    <citation type="journal article" date="2016" name="Nat. Commun.">
        <title>Thousands of microbial genomes shed light on interconnected biogeochemical processes in an aquifer system.</title>
        <authorList>
            <person name="Anantharaman K."/>
            <person name="Brown C.T."/>
            <person name="Hug L.A."/>
            <person name="Sharon I."/>
            <person name="Castelle C.J."/>
            <person name="Probst A.J."/>
            <person name="Thomas B.C."/>
            <person name="Singh A."/>
            <person name="Wilkins M.J."/>
            <person name="Karaoz U."/>
            <person name="Brodie E.L."/>
            <person name="Williams K.H."/>
            <person name="Hubbard S.S."/>
            <person name="Banfield J.F."/>
        </authorList>
    </citation>
    <scope>NUCLEOTIDE SEQUENCE [LARGE SCALE GENOMIC DNA]</scope>
</reference>
<comment type="catalytic activity">
    <reaction evidence="6">
        <text>alpha-D-glucose 6-phosphate = beta-D-fructose 6-phosphate</text>
        <dbReference type="Rhea" id="RHEA:11816"/>
        <dbReference type="ChEBI" id="CHEBI:57634"/>
        <dbReference type="ChEBI" id="CHEBI:58225"/>
        <dbReference type="EC" id="5.3.1.9"/>
    </reaction>
</comment>
<dbReference type="EMBL" id="MFLL01000020">
    <property type="protein sequence ID" value="OGG69099.1"/>
    <property type="molecule type" value="Genomic_DNA"/>
</dbReference>
<dbReference type="Gene3D" id="2.60.120.10">
    <property type="entry name" value="Jelly Rolls"/>
    <property type="match status" value="1"/>
</dbReference>
<sequence>MSFEPYAARTHEKMSEVLMNPDAQGPAIHYYMVRGGKNKHNITVLETGTVGGEYIKTYGHYHIGKLDETYWFVAGEGVALLQRLADQSDPAVVAEFKAIQVKTGDSVYMPAGYGHLMLNTGKTWLVMEDDSPVEGPDDSASMPGHADYGAVKQMRGFAYYVVERDGKPVLIANKLYKEVQKTDFGGLPVVEA</sequence>
<dbReference type="UniPathway" id="UPA00109">
    <property type="reaction ID" value="UER00181"/>
</dbReference>
<evidence type="ECO:0000259" key="7">
    <source>
        <dbReference type="Pfam" id="PF06560"/>
    </source>
</evidence>
<protein>
    <recommendedName>
        <fullName evidence="3">glucose-6-phosphate isomerase</fullName>
        <ecNumber evidence="3">5.3.1.9</ecNumber>
    </recommendedName>
</protein>
<dbReference type="GO" id="GO:0006094">
    <property type="term" value="P:gluconeogenesis"/>
    <property type="evidence" value="ECO:0007669"/>
    <property type="project" value="UniProtKB-KW"/>
</dbReference>
<comment type="pathway">
    <text evidence="1">Carbohydrate degradation; glycolysis; D-glyceraldehyde 3-phosphate and glycerone phosphate from D-glucose: step 2/4.</text>
</comment>
<gene>
    <name evidence="8" type="ORF">A3C20_00575</name>
</gene>
<comment type="similarity">
    <text evidence="2">Belongs to the archaeal-type GPI family.</text>
</comment>
<keyword evidence="4" id="KW-0312">Gluconeogenesis</keyword>
<evidence type="ECO:0000256" key="2">
    <source>
        <dbReference type="ARBA" id="ARBA00006542"/>
    </source>
</evidence>
<keyword evidence="5" id="KW-0324">Glycolysis</keyword>
<comment type="caution">
    <text evidence="8">The sequence shown here is derived from an EMBL/GenBank/DDBJ whole genome shotgun (WGS) entry which is preliminary data.</text>
</comment>
<dbReference type="EC" id="5.3.1.9" evidence="3"/>